<proteinExistence type="predicted"/>
<dbReference type="Pfam" id="PF02668">
    <property type="entry name" value="TauD"/>
    <property type="match status" value="1"/>
</dbReference>
<name>A0ABT8Y8D8_9SPHN</name>
<dbReference type="SUPFAM" id="SSF51197">
    <property type="entry name" value="Clavaminate synthase-like"/>
    <property type="match status" value="1"/>
</dbReference>
<evidence type="ECO:0000313" key="7">
    <source>
        <dbReference type="Proteomes" id="UP001169764"/>
    </source>
</evidence>
<gene>
    <name evidence="6" type="ORF">Q4F19_09390</name>
</gene>
<dbReference type="Proteomes" id="UP001169764">
    <property type="component" value="Unassembled WGS sequence"/>
</dbReference>
<keyword evidence="6" id="KW-0223">Dioxygenase</keyword>
<sequence>MRQEADNPFGRGYISNTELSFHNDFHETLSLAYPETATKGGESGLASSLAIHNILLVERPDLLEALYTGWYDGLEAFYRIFRPRDALARTFVPYYSVTDDVGSFHGLGAMFNDRAAAEQDESVPALLVKALAAVRGIAHRPGVGLWFSLQPGEMIFWHNWTLLHTRTAFENAPGRERELLRLWLRPHCRRVASPVITQRADAVDRIHATDGISPSRFGPAPGHARNPVEGKSGGTARGPLILADDRRDAVRHAVERRKAVGQSCQSKPVDQKP</sequence>
<protein>
    <submittedName>
        <fullName evidence="6">TauD/TfdA family dioxygenase</fullName>
    </submittedName>
</protein>
<dbReference type="InterPro" id="IPR042098">
    <property type="entry name" value="TauD-like_sf"/>
</dbReference>
<dbReference type="EMBL" id="JAUOTP010000003">
    <property type="protein sequence ID" value="MDO6414593.1"/>
    <property type="molecule type" value="Genomic_DNA"/>
</dbReference>
<dbReference type="InterPro" id="IPR003819">
    <property type="entry name" value="TauD/TfdA-like"/>
</dbReference>
<accession>A0ABT8Y8D8</accession>
<evidence type="ECO:0000256" key="3">
    <source>
        <dbReference type="ARBA" id="ARBA00023194"/>
    </source>
</evidence>
<dbReference type="PANTHER" id="PTHR10696:SF56">
    <property type="entry name" value="TAUD_TFDA-LIKE DOMAIN-CONTAINING PROTEIN"/>
    <property type="match status" value="1"/>
</dbReference>
<feature type="compositionally biased region" description="Basic and acidic residues" evidence="4">
    <location>
        <begin position="243"/>
        <end position="258"/>
    </location>
</feature>
<feature type="domain" description="TauD/TfdA-like" evidence="5">
    <location>
        <begin position="17"/>
        <end position="183"/>
    </location>
</feature>
<evidence type="ECO:0000256" key="4">
    <source>
        <dbReference type="SAM" id="MobiDB-lite"/>
    </source>
</evidence>
<dbReference type="PANTHER" id="PTHR10696">
    <property type="entry name" value="GAMMA-BUTYROBETAINE HYDROXYLASE-RELATED"/>
    <property type="match status" value="1"/>
</dbReference>
<organism evidence="6 7">
    <name type="scientific">Sphingomonas natans</name>
    <dbReference type="NCBI Taxonomy" id="3063330"/>
    <lineage>
        <taxon>Bacteria</taxon>
        <taxon>Pseudomonadati</taxon>
        <taxon>Pseudomonadota</taxon>
        <taxon>Alphaproteobacteria</taxon>
        <taxon>Sphingomonadales</taxon>
        <taxon>Sphingomonadaceae</taxon>
        <taxon>Sphingomonas</taxon>
    </lineage>
</organism>
<comment type="cofactor">
    <cofactor evidence="1">
        <name>Fe(2+)</name>
        <dbReference type="ChEBI" id="CHEBI:29033"/>
    </cofactor>
</comment>
<comment type="caution">
    <text evidence="6">The sequence shown here is derived from an EMBL/GenBank/DDBJ whole genome shotgun (WGS) entry which is preliminary data.</text>
</comment>
<evidence type="ECO:0000256" key="2">
    <source>
        <dbReference type="ARBA" id="ARBA00023002"/>
    </source>
</evidence>
<keyword evidence="7" id="KW-1185">Reference proteome</keyword>
<feature type="compositionally biased region" description="Polar residues" evidence="4">
    <location>
        <begin position="262"/>
        <end position="273"/>
    </location>
</feature>
<reference evidence="6" key="1">
    <citation type="submission" date="2023-07" db="EMBL/GenBank/DDBJ databases">
        <authorList>
            <person name="Kim M."/>
        </authorList>
    </citation>
    <scope>NUCLEOTIDE SEQUENCE</scope>
    <source>
        <strain evidence="6">BIUV-7</strain>
    </source>
</reference>
<evidence type="ECO:0000313" key="6">
    <source>
        <dbReference type="EMBL" id="MDO6414593.1"/>
    </source>
</evidence>
<dbReference type="GO" id="GO:0051213">
    <property type="term" value="F:dioxygenase activity"/>
    <property type="evidence" value="ECO:0007669"/>
    <property type="project" value="UniProtKB-KW"/>
</dbReference>
<keyword evidence="2" id="KW-0560">Oxidoreductase</keyword>
<evidence type="ECO:0000256" key="1">
    <source>
        <dbReference type="ARBA" id="ARBA00001954"/>
    </source>
</evidence>
<evidence type="ECO:0000259" key="5">
    <source>
        <dbReference type="Pfam" id="PF02668"/>
    </source>
</evidence>
<dbReference type="InterPro" id="IPR050411">
    <property type="entry name" value="AlphaKG_dependent_hydroxylases"/>
</dbReference>
<dbReference type="Gene3D" id="3.60.130.10">
    <property type="entry name" value="Clavaminate synthase-like"/>
    <property type="match status" value="1"/>
</dbReference>
<feature type="region of interest" description="Disordered" evidence="4">
    <location>
        <begin position="210"/>
        <end position="273"/>
    </location>
</feature>
<keyword evidence="3" id="KW-0045">Antibiotic biosynthesis</keyword>